<evidence type="ECO:0000313" key="2">
    <source>
        <dbReference type="Proteomes" id="UP000051048"/>
    </source>
</evidence>
<comment type="caution">
    <text evidence="1">The sequence shown here is derived from an EMBL/GenBank/DDBJ whole genome shotgun (WGS) entry which is preliminary data.</text>
</comment>
<evidence type="ECO:0000313" key="1">
    <source>
        <dbReference type="EMBL" id="KRL79783.1"/>
    </source>
</evidence>
<gene>
    <name evidence="1" type="ORF">FC36_GL000205</name>
</gene>
<sequence>MQKDFTKIGRKKSTLQGVSEVASKYQITEKQARKAMDEWISVQVTARYKDCSPQSMEDERKLARAKRNYAATLRKTMRIKKKFSNRRRTW</sequence>
<dbReference type="EMBL" id="AZFH01000080">
    <property type="protein sequence ID" value="KRL79783.1"/>
    <property type="molecule type" value="Genomic_DNA"/>
</dbReference>
<dbReference type="AlphaFoldDB" id="A0A0R1TER1"/>
<name>A0A0R1TER1_9LACO</name>
<reference evidence="1 2" key="1">
    <citation type="journal article" date="2015" name="Genome Announc.">
        <title>Expanding the biotechnology potential of lactobacilli through comparative genomics of 213 strains and associated genera.</title>
        <authorList>
            <person name="Sun Z."/>
            <person name="Harris H.M."/>
            <person name="McCann A."/>
            <person name="Guo C."/>
            <person name="Argimon S."/>
            <person name="Zhang W."/>
            <person name="Yang X."/>
            <person name="Jeffery I.B."/>
            <person name="Cooney J.C."/>
            <person name="Kagawa T.F."/>
            <person name="Liu W."/>
            <person name="Song Y."/>
            <person name="Salvetti E."/>
            <person name="Wrobel A."/>
            <person name="Rasinkangas P."/>
            <person name="Parkhill J."/>
            <person name="Rea M.C."/>
            <person name="O'Sullivan O."/>
            <person name="Ritari J."/>
            <person name="Douillard F.P."/>
            <person name="Paul Ross R."/>
            <person name="Yang R."/>
            <person name="Briner A.E."/>
            <person name="Felis G.E."/>
            <person name="de Vos W.M."/>
            <person name="Barrangou R."/>
            <person name="Klaenhammer T.R."/>
            <person name="Caufield P.W."/>
            <person name="Cui Y."/>
            <person name="Zhang H."/>
            <person name="O'Toole P.W."/>
        </authorList>
    </citation>
    <scope>NUCLEOTIDE SEQUENCE [LARGE SCALE GENOMIC DNA]</scope>
    <source>
        <strain evidence="1 2">DSM 15833</strain>
    </source>
</reference>
<proteinExistence type="predicted"/>
<dbReference type="STRING" id="1423740.FC36_GL000205"/>
<protein>
    <submittedName>
        <fullName evidence="1">Uncharacterized protein</fullName>
    </submittedName>
</protein>
<organism evidence="1 2">
    <name type="scientific">Ligilactobacillus equi DSM 15833 = JCM 10991</name>
    <dbReference type="NCBI Taxonomy" id="1423740"/>
    <lineage>
        <taxon>Bacteria</taxon>
        <taxon>Bacillati</taxon>
        <taxon>Bacillota</taxon>
        <taxon>Bacilli</taxon>
        <taxon>Lactobacillales</taxon>
        <taxon>Lactobacillaceae</taxon>
        <taxon>Ligilactobacillus</taxon>
    </lineage>
</organism>
<dbReference type="Proteomes" id="UP000051048">
    <property type="component" value="Unassembled WGS sequence"/>
</dbReference>
<dbReference type="PATRIC" id="fig|1423740.3.peg.222"/>
<accession>A0A0R1TER1</accession>